<dbReference type="STRING" id="92487.SAMN02745130_01483"/>
<dbReference type="CDD" id="cd04301">
    <property type="entry name" value="NAT_SF"/>
    <property type="match status" value="1"/>
</dbReference>
<dbReference type="Pfam" id="PF00583">
    <property type="entry name" value="Acetyltransf_1"/>
    <property type="match status" value="1"/>
</dbReference>
<dbReference type="RefSeq" id="WP_078921959.1">
    <property type="nucleotide sequence ID" value="NZ_FUYB01000005.1"/>
</dbReference>
<keyword evidence="2 4" id="KW-0012">Acyltransferase</keyword>
<dbReference type="Gene3D" id="3.40.630.30">
    <property type="match status" value="1"/>
</dbReference>
<dbReference type="PANTHER" id="PTHR43420">
    <property type="entry name" value="ACETYLTRANSFERASE"/>
    <property type="match status" value="1"/>
</dbReference>
<dbReference type="InterPro" id="IPR050680">
    <property type="entry name" value="YpeA/RimI_acetyltransf"/>
</dbReference>
<evidence type="ECO:0000313" key="4">
    <source>
        <dbReference type="EMBL" id="SKA75180.1"/>
    </source>
</evidence>
<dbReference type="AlphaFoldDB" id="A0A1T4WD07"/>
<keyword evidence="5" id="KW-1185">Reference proteome</keyword>
<dbReference type="InterPro" id="IPR016181">
    <property type="entry name" value="Acyl_CoA_acyltransferase"/>
</dbReference>
<reference evidence="4 5" key="1">
    <citation type="submission" date="2017-02" db="EMBL/GenBank/DDBJ databases">
        <authorList>
            <person name="Peterson S.W."/>
        </authorList>
    </citation>
    <scope>NUCLEOTIDE SEQUENCE [LARGE SCALE GENOMIC DNA]</scope>
    <source>
        <strain evidence="4 5">ATCC 49788</strain>
    </source>
</reference>
<organism evidence="4 5">
    <name type="scientific">Thiothrix eikelboomii</name>
    <dbReference type="NCBI Taxonomy" id="92487"/>
    <lineage>
        <taxon>Bacteria</taxon>
        <taxon>Pseudomonadati</taxon>
        <taxon>Pseudomonadota</taxon>
        <taxon>Gammaproteobacteria</taxon>
        <taxon>Thiotrichales</taxon>
        <taxon>Thiotrichaceae</taxon>
        <taxon>Thiothrix</taxon>
    </lineage>
</organism>
<feature type="domain" description="N-acetyltransferase" evidence="3">
    <location>
        <begin position="1"/>
        <end position="148"/>
    </location>
</feature>
<dbReference type="PROSITE" id="PS51186">
    <property type="entry name" value="GNAT"/>
    <property type="match status" value="1"/>
</dbReference>
<dbReference type="SUPFAM" id="SSF55729">
    <property type="entry name" value="Acyl-CoA N-acyltransferases (Nat)"/>
    <property type="match status" value="1"/>
</dbReference>
<keyword evidence="1 4" id="KW-0808">Transferase</keyword>
<gene>
    <name evidence="4" type="ORF">SAMN02745130_01483</name>
</gene>
<protein>
    <submittedName>
        <fullName evidence="4">L-amino acid N-acyltransferase YncA</fullName>
    </submittedName>
</protein>
<name>A0A1T4WD07_9GAMM</name>
<accession>A0A1T4WD07</accession>
<dbReference type="InterPro" id="IPR000182">
    <property type="entry name" value="GNAT_dom"/>
</dbReference>
<dbReference type="EMBL" id="FUYB01000005">
    <property type="protein sequence ID" value="SKA75180.1"/>
    <property type="molecule type" value="Genomic_DNA"/>
</dbReference>
<evidence type="ECO:0000259" key="3">
    <source>
        <dbReference type="PROSITE" id="PS51186"/>
    </source>
</evidence>
<dbReference type="OrthoDB" id="9789605at2"/>
<proteinExistence type="predicted"/>
<dbReference type="Proteomes" id="UP000190460">
    <property type="component" value="Unassembled WGS sequence"/>
</dbReference>
<evidence type="ECO:0000256" key="1">
    <source>
        <dbReference type="ARBA" id="ARBA00022679"/>
    </source>
</evidence>
<evidence type="ECO:0000313" key="5">
    <source>
        <dbReference type="Proteomes" id="UP000190460"/>
    </source>
</evidence>
<sequence>MIRPYQKKDLATLAEIYRLARPYEFSFEPYQFEFKSLLDETDNLKRFFQSNILVVEEQGQIKGFGGYVHDYIAWLYVDPRFHRQKLGQRLLKYMLEKLKHKKLLRISIVKSNLAARACYESLGFREQETFYVSFQGQALEGLRMTRKL</sequence>
<dbReference type="GO" id="GO:0016747">
    <property type="term" value="F:acyltransferase activity, transferring groups other than amino-acyl groups"/>
    <property type="evidence" value="ECO:0007669"/>
    <property type="project" value="InterPro"/>
</dbReference>
<evidence type="ECO:0000256" key="2">
    <source>
        <dbReference type="ARBA" id="ARBA00023315"/>
    </source>
</evidence>